<protein>
    <recommendedName>
        <fullName evidence="1">HD domain-containing protein</fullName>
    </recommendedName>
</protein>
<evidence type="ECO:0000313" key="3">
    <source>
        <dbReference type="Proteomes" id="UP000092714"/>
    </source>
</evidence>
<evidence type="ECO:0000313" key="2">
    <source>
        <dbReference type="EMBL" id="OBY10508.1"/>
    </source>
</evidence>
<reference evidence="2 3" key="1">
    <citation type="submission" date="2016-06" db="EMBL/GenBank/DDBJ databases">
        <authorList>
            <person name="Kjaerup R.B."/>
            <person name="Dalgaard T.S."/>
            <person name="Juul-Madsen H.R."/>
        </authorList>
    </citation>
    <scope>NUCLEOTIDE SEQUENCE [LARGE SCALE GENOMIC DNA]</scope>
    <source>
        <strain evidence="2 3">373-A1</strain>
    </source>
</reference>
<keyword evidence="3" id="KW-1185">Reference proteome</keyword>
<dbReference type="RefSeq" id="WP_027098173.1">
    <property type="nucleotide sequence ID" value="NZ_CABHIH010000002.1"/>
</dbReference>
<dbReference type="Gene3D" id="1.10.3210.10">
    <property type="entry name" value="Hypothetical protein af1432"/>
    <property type="match status" value="1"/>
</dbReference>
<dbReference type="AlphaFoldDB" id="A0A174W4Q7"/>
<sequence length="186" mass="22247">MSTKKKFEEVSIECILKISYDIWDRSMEEYKKTMNECNNITYKDAMKYRYYHSKLTGDIALKLYRKYIINKDNRDERILYLSALTHDIKKIDKKHSQAGADWIRNNIGDFFEISDDDIEKVALLVRYHKSSVKKIEHIQDKNILDLILILQIADSLSKFREKSVYKEIDHDKLKKKLIEVIESFNK</sequence>
<accession>A0A174W4Q7</accession>
<dbReference type="SUPFAM" id="SSF109604">
    <property type="entry name" value="HD-domain/PDEase-like"/>
    <property type="match status" value="1"/>
</dbReference>
<comment type="caution">
    <text evidence="2">The sequence shown here is derived from an EMBL/GenBank/DDBJ whole genome shotgun (WGS) entry which is preliminary data.</text>
</comment>
<feature type="domain" description="HD" evidence="1">
    <location>
        <begin position="49"/>
        <end position="157"/>
    </location>
</feature>
<organism evidence="2 3">
    <name type="scientific">Clostridium paraputrificum</name>
    <dbReference type="NCBI Taxonomy" id="29363"/>
    <lineage>
        <taxon>Bacteria</taxon>
        <taxon>Bacillati</taxon>
        <taxon>Bacillota</taxon>
        <taxon>Clostridia</taxon>
        <taxon>Eubacteriales</taxon>
        <taxon>Clostridiaceae</taxon>
        <taxon>Clostridium</taxon>
    </lineage>
</organism>
<dbReference type="InterPro" id="IPR006674">
    <property type="entry name" value="HD_domain"/>
</dbReference>
<dbReference type="Pfam" id="PF01966">
    <property type="entry name" value="HD"/>
    <property type="match status" value="1"/>
</dbReference>
<dbReference type="Proteomes" id="UP000092714">
    <property type="component" value="Unassembled WGS sequence"/>
</dbReference>
<gene>
    <name evidence="2" type="ORF">CP373A1_08310</name>
</gene>
<evidence type="ECO:0000259" key="1">
    <source>
        <dbReference type="Pfam" id="PF01966"/>
    </source>
</evidence>
<dbReference type="EMBL" id="MAPZ01000019">
    <property type="protein sequence ID" value="OBY10508.1"/>
    <property type="molecule type" value="Genomic_DNA"/>
</dbReference>
<name>A0A174W4Q7_9CLOT</name>
<dbReference type="GeneID" id="42775999"/>
<proteinExistence type="predicted"/>